<protein>
    <submittedName>
        <fullName evidence="1">Uncharacterized protein</fullName>
    </submittedName>
</protein>
<evidence type="ECO:0000313" key="1">
    <source>
        <dbReference type="EMBL" id="NGX93875.1"/>
    </source>
</evidence>
<organism evidence="1 2">
    <name type="scientific">Candidatus Afipia apatlaquensis</name>
    <dbReference type="NCBI Taxonomy" id="2712852"/>
    <lineage>
        <taxon>Bacteria</taxon>
        <taxon>Pseudomonadati</taxon>
        <taxon>Pseudomonadota</taxon>
        <taxon>Alphaproteobacteria</taxon>
        <taxon>Hyphomicrobiales</taxon>
        <taxon>Nitrobacteraceae</taxon>
        <taxon>Afipia</taxon>
    </lineage>
</organism>
<accession>A0A7C9VI45</accession>
<proteinExistence type="predicted"/>
<dbReference type="Proteomes" id="UP000480266">
    <property type="component" value="Unassembled WGS sequence"/>
</dbReference>
<dbReference type="AlphaFoldDB" id="A0A7C9VI45"/>
<name>A0A7C9VI45_9BRAD</name>
<gene>
    <name evidence="1" type="ORF">G4V63_01065</name>
</gene>
<reference evidence="1" key="1">
    <citation type="submission" date="2020-02" db="EMBL/GenBank/DDBJ databases">
        <title>Draft genome sequence of Candidatus Afipia apatlaquensis IBT-C3, a potential strain for decolorization of textile dyes.</title>
        <authorList>
            <person name="Sanchez-Reyes A."/>
            <person name="Breton-Deval L."/>
            <person name="Mangelson H."/>
            <person name="Sanchez-Flores A."/>
        </authorList>
    </citation>
    <scope>NUCLEOTIDE SEQUENCE [LARGE SCALE GENOMIC DNA]</scope>
    <source>
        <strain evidence="1">IBT-C3</strain>
    </source>
</reference>
<comment type="caution">
    <text evidence="1">The sequence shown here is derived from an EMBL/GenBank/DDBJ whole genome shotgun (WGS) entry which is preliminary data.</text>
</comment>
<evidence type="ECO:0000313" key="2">
    <source>
        <dbReference type="Proteomes" id="UP000480266"/>
    </source>
</evidence>
<dbReference type="EMBL" id="JAAMRR010000054">
    <property type="protein sequence ID" value="NGX93875.1"/>
    <property type="molecule type" value="Genomic_DNA"/>
</dbReference>
<keyword evidence="2" id="KW-1185">Reference proteome</keyword>
<sequence length="118" mass="13192">MAKANFGFGTLVLFAPLVAIALVHTPVDARAERLPPSPFTTTLSNHTPLVFGMSVEDATDALGQPLSYVSGRPGDEIFLVIRNVGARWSFRDDPLYLQFRGGRLTGWKADWSRNWMWR</sequence>